<dbReference type="PANTHER" id="PTHR33991">
    <property type="entry name" value="DNA REPAIR PROTEIN RECO"/>
    <property type="match status" value="1"/>
</dbReference>
<evidence type="ECO:0000313" key="10">
    <source>
        <dbReference type="Proteomes" id="UP001221302"/>
    </source>
</evidence>
<dbReference type="SUPFAM" id="SSF57863">
    <property type="entry name" value="ArfGap/RecO-like zinc finger"/>
    <property type="match status" value="1"/>
</dbReference>
<dbReference type="PANTHER" id="PTHR33991:SF1">
    <property type="entry name" value="DNA REPAIR PROTEIN RECO"/>
    <property type="match status" value="1"/>
</dbReference>
<dbReference type="InterPro" id="IPR003717">
    <property type="entry name" value="RecO"/>
</dbReference>
<protein>
    <recommendedName>
        <fullName evidence="2 7">DNA repair protein RecO</fullName>
    </recommendedName>
    <alternativeName>
        <fullName evidence="6 7">Recombination protein O</fullName>
    </alternativeName>
</protein>
<dbReference type="NCBIfam" id="TIGR00613">
    <property type="entry name" value="reco"/>
    <property type="match status" value="1"/>
</dbReference>
<dbReference type="InterPro" id="IPR022572">
    <property type="entry name" value="DNA_rep/recomb_RecO_N"/>
</dbReference>
<evidence type="ECO:0000256" key="2">
    <source>
        <dbReference type="ARBA" id="ARBA00021310"/>
    </source>
</evidence>
<keyword evidence="3 7" id="KW-0227">DNA damage</keyword>
<feature type="domain" description="DNA replication/recombination mediator RecO N-terminal" evidence="8">
    <location>
        <begin position="1"/>
        <end position="82"/>
    </location>
</feature>
<dbReference type="Gene3D" id="2.40.50.140">
    <property type="entry name" value="Nucleic acid-binding proteins"/>
    <property type="match status" value="1"/>
</dbReference>
<dbReference type="Pfam" id="PF02565">
    <property type="entry name" value="RecO_C"/>
    <property type="match status" value="1"/>
</dbReference>
<dbReference type="Pfam" id="PF11967">
    <property type="entry name" value="RecO_N"/>
    <property type="match status" value="1"/>
</dbReference>
<evidence type="ECO:0000256" key="3">
    <source>
        <dbReference type="ARBA" id="ARBA00022763"/>
    </source>
</evidence>
<evidence type="ECO:0000256" key="5">
    <source>
        <dbReference type="ARBA" id="ARBA00023204"/>
    </source>
</evidence>
<comment type="similarity">
    <text evidence="1 7">Belongs to the RecO family.</text>
</comment>
<gene>
    <name evidence="7 9" type="primary">recO</name>
    <name evidence="9" type="ORF">P0M35_09735</name>
</gene>
<dbReference type="AlphaFoldDB" id="A0AAE3P119"/>
<dbReference type="GO" id="GO:0043590">
    <property type="term" value="C:bacterial nucleoid"/>
    <property type="evidence" value="ECO:0007669"/>
    <property type="project" value="TreeGrafter"/>
</dbReference>
<comment type="function">
    <text evidence="7">Involved in DNA repair and RecF pathway recombination.</text>
</comment>
<proteinExistence type="inferred from homology"/>
<evidence type="ECO:0000256" key="6">
    <source>
        <dbReference type="ARBA" id="ARBA00033409"/>
    </source>
</evidence>
<accession>A0AAE3P119</accession>
<evidence type="ECO:0000313" key="9">
    <source>
        <dbReference type="EMBL" id="MDF1612432.1"/>
    </source>
</evidence>
<sequence length="244" mass="28563">MSEIVKTKAIVLNKINFGDTSRIANFFTEDFGKIPVIIKGARSSKSKVGLIVDTMNYVEIVFYKKENREIQFSSQIELLKYFSKIREDYEKLIYSNAIIELLNTLLMENEPHKLLFAGTVKIFDLINDSNENPKFLFAKYFLFFLKEIGYDIQTEICNSCGQKIVYDDEVSFNYELGLLCKNCSKDRLTNFNFSSELLKLLICLKAKNNCHYSEEDLDYLISFFEKFLSYNIHEFKGIRSLKFK</sequence>
<keyword evidence="4 7" id="KW-0233">DNA recombination</keyword>
<evidence type="ECO:0000256" key="7">
    <source>
        <dbReference type="HAMAP-Rule" id="MF_00201"/>
    </source>
</evidence>
<dbReference type="RefSeq" id="WP_321536203.1">
    <property type="nucleotide sequence ID" value="NZ_JARGDL010000013.1"/>
</dbReference>
<dbReference type="HAMAP" id="MF_00201">
    <property type="entry name" value="RecO"/>
    <property type="match status" value="1"/>
</dbReference>
<dbReference type="GO" id="GO:0006302">
    <property type="term" value="P:double-strand break repair"/>
    <property type="evidence" value="ECO:0007669"/>
    <property type="project" value="TreeGrafter"/>
</dbReference>
<dbReference type="InterPro" id="IPR042242">
    <property type="entry name" value="RecO_C"/>
</dbReference>
<dbReference type="SUPFAM" id="SSF50249">
    <property type="entry name" value="Nucleic acid-binding proteins"/>
    <property type="match status" value="1"/>
</dbReference>
<name>A0AAE3P119_9BACT</name>
<dbReference type="InterPro" id="IPR012340">
    <property type="entry name" value="NA-bd_OB-fold"/>
</dbReference>
<reference evidence="9" key="1">
    <citation type="submission" date="2023-03" db="EMBL/GenBank/DDBJ databases">
        <title>Stygiobacter electus gen. nov., sp. nov., facultatively anaerobic thermotolerant bacterium of the class Ignavibacteria from a well of Yessentuki mineral water deposit.</title>
        <authorList>
            <person name="Podosokorskaya O.A."/>
            <person name="Elcheninov A.G."/>
            <person name="Petrova N.F."/>
            <person name="Zavarzina D.G."/>
            <person name="Kublanov I.V."/>
            <person name="Merkel A.Y."/>
        </authorList>
    </citation>
    <scope>NUCLEOTIDE SEQUENCE</scope>
    <source>
        <strain evidence="9">09-Me</strain>
    </source>
</reference>
<keyword evidence="10" id="KW-1185">Reference proteome</keyword>
<dbReference type="GO" id="GO:0006310">
    <property type="term" value="P:DNA recombination"/>
    <property type="evidence" value="ECO:0007669"/>
    <property type="project" value="UniProtKB-UniRule"/>
</dbReference>
<dbReference type="Proteomes" id="UP001221302">
    <property type="component" value="Unassembled WGS sequence"/>
</dbReference>
<evidence type="ECO:0000259" key="8">
    <source>
        <dbReference type="Pfam" id="PF11967"/>
    </source>
</evidence>
<evidence type="ECO:0000256" key="1">
    <source>
        <dbReference type="ARBA" id="ARBA00007452"/>
    </source>
</evidence>
<dbReference type="EMBL" id="JARGDL010000013">
    <property type="protein sequence ID" value="MDF1612432.1"/>
    <property type="molecule type" value="Genomic_DNA"/>
</dbReference>
<keyword evidence="5 7" id="KW-0234">DNA repair</keyword>
<evidence type="ECO:0000256" key="4">
    <source>
        <dbReference type="ARBA" id="ARBA00023172"/>
    </source>
</evidence>
<dbReference type="InterPro" id="IPR037278">
    <property type="entry name" value="ARFGAP/RecO"/>
</dbReference>
<dbReference type="Gene3D" id="1.20.1440.120">
    <property type="entry name" value="Recombination protein O, C-terminal domain"/>
    <property type="match status" value="1"/>
</dbReference>
<comment type="caution">
    <text evidence="9">The sequence shown here is derived from an EMBL/GenBank/DDBJ whole genome shotgun (WGS) entry which is preliminary data.</text>
</comment>
<organism evidence="9 10">
    <name type="scientific">Stygiobacter electus</name>
    <dbReference type="NCBI Taxonomy" id="3032292"/>
    <lineage>
        <taxon>Bacteria</taxon>
        <taxon>Pseudomonadati</taxon>
        <taxon>Ignavibacteriota</taxon>
        <taxon>Ignavibacteria</taxon>
        <taxon>Ignavibacteriales</taxon>
        <taxon>Melioribacteraceae</taxon>
        <taxon>Stygiobacter</taxon>
    </lineage>
</organism>